<evidence type="ECO:0000313" key="2">
    <source>
        <dbReference type="Proteomes" id="UP000008839"/>
    </source>
</evidence>
<dbReference type="EMBL" id="CP000863">
    <property type="protein sequence ID" value="ACC57940.1"/>
    <property type="molecule type" value="Genomic_DNA"/>
</dbReference>
<protein>
    <submittedName>
        <fullName evidence="1">Uncharacterized protein</fullName>
    </submittedName>
</protein>
<sequence>MMNNALSDIFHNQTALTRERLSFCEANIKDLNEWVTTLSIMQLGDTSKALFTAILELNELNCSETLRFDLIQTLHPTINNVLASLEKTSLTKVSLVPTVTSTLLSWPCFCAVILPVFI</sequence>
<gene>
    <name evidence="1" type="ordered locus">ACICU_02628</name>
</gene>
<accession>A0A7U3Y1M7</accession>
<name>A0A7U3Y1M7_ACIBC</name>
<organism evidence="1 2">
    <name type="scientific">Acinetobacter baumannii (strain ACICU)</name>
    <dbReference type="NCBI Taxonomy" id="405416"/>
    <lineage>
        <taxon>Bacteria</taxon>
        <taxon>Pseudomonadati</taxon>
        <taxon>Pseudomonadota</taxon>
        <taxon>Gammaproteobacteria</taxon>
        <taxon>Moraxellales</taxon>
        <taxon>Moraxellaceae</taxon>
        <taxon>Acinetobacter</taxon>
        <taxon>Acinetobacter calcoaceticus/baumannii complex</taxon>
    </lineage>
</organism>
<evidence type="ECO:0000313" key="1">
    <source>
        <dbReference type="EMBL" id="ACC57940.1"/>
    </source>
</evidence>
<proteinExistence type="predicted"/>
<dbReference type="AlphaFoldDB" id="A0A7U3Y1M7"/>
<dbReference type="KEGG" id="abc:ACICU_02628"/>
<dbReference type="Proteomes" id="UP000008839">
    <property type="component" value="Chromosome"/>
</dbReference>
<reference evidence="1 2" key="1">
    <citation type="journal article" date="2008" name="Antimicrob. Agents Chemother.">
        <title>Whole-genome pyrosequencing of an epidemic multidrug-resistant Acinetobacter baumannii strain belonging to the European clone II group.</title>
        <authorList>
            <person name="Iacono M."/>
            <person name="Villa L."/>
            <person name="Fortini D."/>
            <person name="Bordoni R."/>
            <person name="Imperi F."/>
            <person name="Bonnal R.J."/>
            <person name="Sicheritz-Ponten T."/>
            <person name="De Bellis G."/>
            <person name="Visca P."/>
            <person name="Cassone A."/>
            <person name="Carattoli A."/>
        </authorList>
    </citation>
    <scope>NUCLEOTIDE SEQUENCE [LARGE SCALE GENOMIC DNA]</scope>
    <source>
        <strain evidence="1 2">ACICU</strain>
    </source>
</reference>